<protein>
    <submittedName>
        <fullName evidence="3">Uncharacterized protein</fullName>
    </submittedName>
</protein>
<keyword evidence="1" id="KW-0175">Coiled coil</keyword>
<organism evidence="3 4">
    <name type="scientific">Algoriphagus locisalis</name>
    <dbReference type="NCBI Taxonomy" id="305507"/>
    <lineage>
        <taxon>Bacteria</taxon>
        <taxon>Pseudomonadati</taxon>
        <taxon>Bacteroidota</taxon>
        <taxon>Cytophagia</taxon>
        <taxon>Cytophagales</taxon>
        <taxon>Cyclobacteriaceae</taxon>
        <taxon>Algoriphagus</taxon>
    </lineage>
</organism>
<feature type="chain" id="PRO_5011607742" evidence="2">
    <location>
        <begin position="18"/>
        <end position="320"/>
    </location>
</feature>
<evidence type="ECO:0000256" key="2">
    <source>
        <dbReference type="SAM" id="SignalP"/>
    </source>
</evidence>
<evidence type="ECO:0000313" key="4">
    <source>
        <dbReference type="Proteomes" id="UP000199673"/>
    </source>
</evidence>
<dbReference type="Proteomes" id="UP000199673">
    <property type="component" value="Unassembled WGS sequence"/>
</dbReference>
<feature type="signal peptide" evidence="2">
    <location>
        <begin position="1"/>
        <end position="17"/>
    </location>
</feature>
<reference evidence="4" key="1">
    <citation type="submission" date="2016-10" db="EMBL/GenBank/DDBJ databases">
        <authorList>
            <person name="Varghese N."/>
            <person name="Submissions S."/>
        </authorList>
    </citation>
    <scope>NUCLEOTIDE SEQUENCE [LARGE SCALE GENOMIC DNA]</scope>
    <source>
        <strain evidence="4">DSM 23445</strain>
    </source>
</reference>
<accession>A0A1I7CBG9</accession>
<name>A0A1I7CBG9_9BACT</name>
<dbReference type="STRING" id="305507.SAMN04489724_3037"/>
<dbReference type="EMBL" id="FPBF01000004">
    <property type="protein sequence ID" value="SFT96760.1"/>
    <property type="molecule type" value="Genomic_DNA"/>
</dbReference>
<evidence type="ECO:0000256" key="1">
    <source>
        <dbReference type="SAM" id="Coils"/>
    </source>
</evidence>
<feature type="coiled-coil region" evidence="1">
    <location>
        <begin position="292"/>
        <end position="319"/>
    </location>
</feature>
<dbReference type="AlphaFoldDB" id="A0A1I7CBG9"/>
<keyword evidence="4" id="KW-1185">Reference proteome</keyword>
<sequence>MKKLIYFLLLLSGGAYAQETLQTVTDNGRITTNRLGLEDGAYVENWDFSIYGESMGYRDPLRVFGNLDGSAAVLSDGAIRFDRSYDIFEEDGSSLIMVYPPSGIPYIRRYGSDFTIFKIWSPTASRQAYESTLALVNGDNEEEFLDLYNMNYPSNSSFGIRLQKRGTGNYKKFHFEYSDGDELYKVMSLAPDTTAVFHGKVGIGTEATGHQLAVAGGVMAESVEVKLQTEWPDYVFEEGYKRLSLQELDQYIQENGTLPEVPSAEKVAHKGINLGQMDATLLKKVEEITLYLIEQGKKLEILEMENQQLRQELKRMKDGK</sequence>
<proteinExistence type="predicted"/>
<evidence type="ECO:0000313" key="3">
    <source>
        <dbReference type="EMBL" id="SFT96760.1"/>
    </source>
</evidence>
<keyword evidence="2" id="KW-0732">Signal</keyword>
<dbReference type="OrthoDB" id="9808753at2"/>
<dbReference type="RefSeq" id="WP_091694869.1">
    <property type="nucleotide sequence ID" value="NZ_FPBF01000004.1"/>
</dbReference>
<gene>
    <name evidence="3" type="ORF">SAMN04489724_3037</name>
</gene>